<reference evidence="2" key="1">
    <citation type="submission" date="2005-09" db="EMBL/GenBank/DDBJ databases">
        <authorList>
            <person name="Mural R.J."/>
            <person name="Li P.W."/>
            <person name="Adams M.D."/>
            <person name="Amanatides P.G."/>
            <person name="Baden-Tillson H."/>
            <person name="Barnstead M."/>
            <person name="Chin S.H."/>
            <person name="Dew I."/>
            <person name="Evans C.A."/>
            <person name="Ferriera S."/>
            <person name="Flanigan M."/>
            <person name="Fosler C."/>
            <person name="Glodek A."/>
            <person name="Gu Z."/>
            <person name="Holt R.A."/>
            <person name="Jennings D."/>
            <person name="Kraft C.L."/>
            <person name="Lu F."/>
            <person name="Nguyen T."/>
            <person name="Nusskern D.R."/>
            <person name="Pfannkoch C.M."/>
            <person name="Sitter C."/>
            <person name="Sutton G.G."/>
            <person name="Venter J.C."/>
            <person name="Wang Z."/>
            <person name="Woodage T."/>
            <person name="Zheng X.H."/>
            <person name="Zhong F."/>
        </authorList>
    </citation>
    <scope>NUCLEOTIDE SEQUENCE [LARGE SCALE GENOMIC DNA]</scope>
    <source>
        <strain>BN</strain>
        <strain evidence="2">Sprague-Dawley</strain>
    </source>
</reference>
<sequence length="33" mass="3931">RLATPTALQLNRYLVEEKLAWGLQWFTSRRPNT</sequence>
<feature type="non-terminal residue" evidence="1">
    <location>
        <position position="33"/>
    </location>
</feature>
<protein>
    <submittedName>
        <fullName evidence="1">RCG23624</fullName>
    </submittedName>
</protein>
<proteinExistence type="predicted"/>
<name>A6KPP8_RAT</name>
<dbReference type="AlphaFoldDB" id="A6KPP8"/>
<feature type="non-terminal residue" evidence="1">
    <location>
        <position position="1"/>
    </location>
</feature>
<dbReference type="EMBL" id="CH474081">
    <property type="protein sequence ID" value="EDL83031.1"/>
    <property type="molecule type" value="Genomic_DNA"/>
</dbReference>
<gene>
    <name evidence="1" type="ORF">rCG_23624</name>
</gene>
<evidence type="ECO:0000313" key="2">
    <source>
        <dbReference type="Proteomes" id="UP000234681"/>
    </source>
</evidence>
<organism evidence="1 2">
    <name type="scientific">Rattus norvegicus</name>
    <name type="common">Rat</name>
    <dbReference type="NCBI Taxonomy" id="10116"/>
    <lineage>
        <taxon>Eukaryota</taxon>
        <taxon>Metazoa</taxon>
        <taxon>Chordata</taxon>
        <taxon>Craniata</taxon>
        <taxon>Vertebrata</taxon>
        <taxon>Euteleostomi</taxon>
        <taxon>Mammalia</taxon>
        <taxon>Eutheria</taxon>
        <taxon>Euarchontoglires</taxon>
        <taxon>Glires</taxon>
        <taxon>Rodentia</taxon>
        <taxon>Myomorpha</taxon>
        <taxon>Muroidea</taxon>
        <taxon>Muridae</taxon>
        <taxon>Murinae</taxon>
        <taxon>Rattus</taxon>
    </lineage>
</organism>
<dbReference type="Proteomes" id="UP000234681">
    <property type="component" value="Chromosome 9"/>
</dbReference>
<accession>A6KPP8</accession>
<evidence type="ECO:0000313" key="1">
    <source>
        <dbReference type="EMBL" id="EDL83031.1"/>
    </source>
</evidence>